<keyword evidence="2" id="KW-1133">Transmembrane helix</keyword>
<reference evidence="4 5" key="1">
    <citation type="submission" date="2022-03" db="EMBL/GenBank/DDBJ databases">
        <title>Metagenome-assembled genomes from swine fecal metagenomes.</title>
        <authorList>
            <person name="Holman D.B."/>
            <person name="Kommadath A."/>
        </authorList>
    </citation>
    <scope>NUCLEOTIDE SEQUENCE [LARGE SCALE GENOMIC DNA]</scope>
    <source>
        <strain evidence="4">SUG147</strain>
    </source>
</reference>
<sequence length="720" mass="79361">MYIESVYAVSFGSLKNVSLDLTSGMNIVEGRNESGKSTFGDLIRFIFYGFSGKADRENHLSFSTGIAEGSAIINCGGKRYRIERRCVGAKDSLSVIDLDDGSSCFAGKVPGEVFFRLPAKLFTSTVFVGQTAGRRIDGRETSEAVENLLFSADESVSAKKSLQILDKGRVSLLHKNGKGGRLYTVDGEIGELKEDFEAASRSNGEMISLRGSTAELSERLETEQRQSETINKNLAGHRMLEIRARRKRLEDAERDYREIVAEADAFRKENTRNGFFPDREYARQLEECAGAIANAEARRKEADSLLKKLERERDAAVADRDSAEKKRNAEKSALGAKKATAIAAAGVCILFFIIAAAATVLMFLGKSELWILLAAVSLLSFAGMVTGFVFSGRISGRLKELAGVGSDPVGMFSAQLELIRPQFDRATEERDKYRGTLDTLCRKWGMQTTSTALNELREVLKRDEELTAETEKRRLAYVGLKTEDEELSRGEPEDDGSEITLPAGFDFKDATRKAQFLSAKLKLDAEALKRNELRLAALEASVREPAEIAERLTALEYEREALEEQYRAYVLAFDSLNSASEKMRGEIAPRLTEMSGKLMGAVTHGKYDELGVDSGFSLSFRPETGNGGRITKGEEFMSAGTSDAAYVSLRLALAMLICGEDRLPPMFFDESFSRIDDTRLAAMLKILSASGAQTVIFTSLDREKEIADREGIDCGYVRLG</sequence>
<dbReference type="Pfam" id="PF13558">
    <property type="entry name" value="SbcC_Walker_B"/>
    <property type="match status" value="1"/>
</dbReference>
<organism evidence="4 5">
    <name type="scientific">Candidatus Colimorpha enterica</name>
    <dbReference type="NCBI Taxonomy" id="3083063"/>
    <lineage>
        <taxon>Bacteria</taxon>
        <taxon>Pseudomonadati</taxon>
        <taxon>Bacteroidota</taxon>
        <taxon>Bacteroidia</taxon>
        <taxon>Bacteroidales</taxon>
        <taxon>Candidatus Colimorpha</taxon>
    </lineage>
</organism>
<name>A0AAE3K0J6_9BACT</name>
<dbReference type="PANTHER" id="PTHR41259">
    <property type="entry name" value="DOUBLE-STRAND BREAK REPAIR RAD50 ATPASE, PUTATIVE-RELATED"/>
    <property type="match status" value="1"/>
</dbReference>
<evidence type="ECO:0000313" key="4">
    <source>
        <dbReference type="EMBL" id="MCI5756077.1"/>
    </source>
</evidence>
<feature type="coiled-coil region" evidence="1">
    <location>
        <begin position="213"/>
        <end position="326"/>
    </location>
</feature>
<dbReference type="Proteomes" id="UP001139365">
    <property type="component" value="Unassembled WGS sequence"/>
</dbReference>
<comment type="caution">
    <text evidence="4">The sequence shown here is derived from an EMBL/GenBank/DDBJ whole genome shotgun (WGS) entry which is preliminary data.</text>
</comment>
<protein>
    <submittedName>
        <fullName evidence="4">AAA family ATPase</fullName>
    </submittedName>
</protein>
<dbReference type="GO" id="GO:0006302">
    <property type="term" value="P:double-strand break repair"/>
    <property type="evidence" value="ECO:0007669"/>
    <property type="project" value="InterPro"/>
</dbReference>
<evidence type="ECO:0000256" key="2">
    <source>
        <dbReference type="SAM" id="Phobius"/>
    </source>
</evidence>
<evidence type="ECO:0000313" key="5">
    <source>
        <dbReference type="Proteomes" id="UP001139365"/>
    </source>
</evidence>
<dbReference type="Gene3D" id="3.40.50.300">
    <property type="entry name" value="P-loop containing nucleotide triphosphate hydrolases"/>
    <property type="match status" value="2"/>
</dbReference>
<keyword evidence="2" id="KW-0812">Transmembrane</keyword>
<dbReference type="AlphaFoldDB" id="A0AAE3K0J6"/>
<dbReference type="SUPFAM" id="SSF52540">
    <property type="entry name" value="P-loop containing nucleoside triphosphate hydrolases"/>
    <property type="match status" value="1"/>
</dbReference>
<evidence type="ECO:0000259" key="3">
    <source>
        <dbReference type="Pfam" id="PF13476"/>
    </source>
</evidence>
<gene>
    <name evidence="4" type="ORF">MR241_07265</name>
</gene>
<accession>A0AAE3K0J6</accession>
<feature type="transmembrane region" description="Helical" evidence="2">
    <location>
        <begin position="370"/>
        <end position="390"/>
    </location>
</feature>
<keyword evidence="2" id="KW-0472">Membrane</keyword>
<dbReference type="InterPro" id="IPR038729">
    <property type="entry name" value="Rad50/SbcC_AAA"/>
</dbReference>
<dbReference type="GO" id="GO:0016887">
    <property type="term" value="F:ATP hydrolysis activity"/>
    <property type="evidence" value="ECO:0007669"/>
    <property type="project" value="InterPro"/>
</dbReference>
<keyword evidence="1" id="KW-0175">Coiled coil</keyword>
<evidence type="ECO:0000256" key="1">
    <source>
        <dbReference type="SAM" id="Coils"/>
    </source>
</evidence>
<dbReference type="EMBL" id="JALEMU010000119">
    <property type="protein sequence ID" value="MCI5756077.1"/>
    <property type="molecule type" value="Genomic_DNA"/>
</dbReference>
<feature type="domain" description="Rad50/SbcC-type AAA" evidence="3">
    <location>
        <begin position="11"/>
        <end position="310"/>
    </location>
</feature>
<dbReference type="PANTHER" id="PTHR41259:SF1">
    <property type="entry name" value="DOUBLE-STRAND BREAK REPAIR RAD50 ATPASE, PUTATIVE-RELATED"/>
    <property type="match status" value="1"/>
</dbReference>
<feature type="transmembrane region" description="Helical" evidence="2">
    <location>
        <begin position="341"/>
        <end position="364"/>
    </location>
</feature>
<dbReference type="InterPro" id="IPR027417">
    <property type="entry name" value="P-loop_NTPase"/>
</dbReference>
<dbReference type="Pfam" id="PF13476">
    <property type="entry name" value="AAA_23"/>
    <property type="match status" value="1"/>
</dbReference>
<proteinExistence type="predicted"/>